<dbReference type="EMBL" id="VSSQ01015200">
    <property type="protein sequence ID" value="MPM55276.1"/>
    <property type="molecule type" value="Genomic_DNA"/>
</dbReference>
<name>A0A645AQU3_9ZZZZ</name>
<reference evidence="1" key="1">
    <citation type="submission" date="2019-08" db="EMBL/GenBank/DDBJ databases">
        <authorList>
            <person name="Kucharzyk K."/>
            <person name="Murdoch R.W."/>
            <person name="Higgins S."/>
            <person name="Loffler F."/>
        </authorList>
    </citation>
    <scope>NUCLEOTIDE SEQUENCE</scope>
</reference>
<accession>A0A645AQU3</accession>
<proteinExistence type="predicted"/>
<organism evidence="1">
    <name type="scientific">bioreactor metagenome</name>
    <dbReference type="NCBI Taxonomy" id="1076179"/>
    <lineage>
        <taxon>unclassified sequences</taxon>
        <taxon>metagenomes</taxon>
        <taxon>ecological metagenomes</taxon>
    </lineage>
</organism>
<evidence type="ECO:0000313" key="1">
    <source>
        <dbReference type="EMBL" id="MPM55276.1"/>
    </source>
</evidence>
<protein>
    <submittedName>
        <fullName evidence="1">Uncharacterized protein</fullName>
    </submittedName>
</protein>
<comment type="caution">
    <text evidence="1">The sequence shown here is derived from an EMBL/GenBank/DDBJ whole genome shotgun (WGS) entry which is preliminary data.</text>
</comment>
<gene>
    <name evidence="1" type="ORF">SDC9_102070</name>
</gene>
<sequence>MHKGVCPHFPRCIGKQVALVYKIYRRRHISGGGDHVGVFVSLAHETDYIGPLLLDSPDALRGAGNTLIYNNDLKQRVIGQTSYLRNCCFHLRHKIIRISDMPDHPAFRGISVLFQAVFRAAYFIFTLGKSTGDDSHMVRRSRAGRAPQEKRRHRYQAGLHILKHHYPSTFFLCFFVTEN</sequence>
<dbReference type="AlphaFoldDB" id="A0A645AQU3"/>